<proteinExistence type="predicted"/>
<keyword evidence="2" id="KW-1185">Reference proteome</keyword>
<comment type="caution">
    <text evidence="1">The sequence shown here is derived from an EMBL/GenBank/DDBJ whole genome shotgun (WGS) entry which is preliminary data.</text>
</comment>
<dbReference type="Proteomes" id="UP000688137">
    <property type="component" value="Unassembled WGS sequence"/>
</dbReference>
<organism evidence="1 2">
    <name type="scientific">Paramecium primaurelia</name>
    <dbReference type="NCBI Taxonomy" id="5886"/>
    <lineage>
        <taxon>Eukaryota</taxon>
        <taxon>Sar</taxon>
        <taxon>Alveolata</taxon>
        <taxon>Ciliophora</taxon>
        <taxon>Intramacronucleata</taxon>
        <taxon>Oligohymenophorea</taxon>
        <taxon>Peniculida</taxon>
        <taxon>Parameciidae</taxon>
        <taxon>Paramecium</taxon>
    </lineage>
</organism>
<sequence>MKMDSNQKFEKKQKIIALYQDIHNQADIFKWKQRRIKADQYYYIQKRRKLQ</sequence>
<accession>A0A8S1NP60</accession>
<dbReference type="AlphaFoldDB" id="A0A8S1NP60"/>
<protein>
    <submittedName>
        <fullName evidence="1">Uncharacterized protein</fullName>
    </submittedName>
</protein>
<evidence type="ECO:0000313" key="1">
    <source>
        <dbReference type="EMBL" id="CAD8095077.1"/>
    </source>
</evidence>
<dbReference type="EMBL" id="CAJJDM010000100">
    <property type="protein sequence ID" value="CAD8095077.1"/>
    <property type="molecule type" value="Genomic_DNA"/>
</dbReference>
<name>A0A8S1NP60_PARPR</name>
<gene>
    <name evidence="1" type="ORF">PPRIM_AZ9-3.1.T0970178</name>
</gene>
<reference evidence="1" key="1">
    <citation type="submission" date="2021-01" db="EMBL/GenBank/DDBJ databases">
        <authorList>
            <consortium name="Genoscope - CEA"/>
            <person name="William W."/>
        </authorList>
    </citation>
    <scope>NUCLEOTIDE SEQUENCE</scope>
</reference>
<evidence type="ECO:0000313" key="2">
    <source>
        <dbReference type="Proteomes" id="UP000688137"/>
    </source>
</evidence>